<keyword evidence="3 8" id="KW-0238">DNA-binding</keyword>
<dbReference type="CDD" id="cd17535">
    <property type="entry name" value="REC_NarL-like"/>
    <property type="match status" value="1"/>
</dbReference>
<dbReference type="Pfam" id="PF00072">
    <property type="entry name" value="Response_reg"/>
    <property type="match status" value="1"/>
</dbReference>
<dbReference type="GO" id="GO:0003677">
    <property type="term" value="F:DNA binding"/>
    <property type="evidence" value="ECO:0007669"/>
    <property type="project" value="UniProtKB-KW"/>
</dbReference>
<dbReference type="InterPro" id="IPR011006">
    <property type="entry name" value="CheY-like_superfamily"/>
</dbReference>
<dbReference type="KEGG" id="est:DN752_12030"/>
<dbReference type="InterPro" id="IPR001789">
    <property type="entry name" value="Sig_transdc_resp-reg_receiver"/>
</dbReference>
<evidence type="ECO:0000313" key="8">
    <source>
        <dbReference type="EMBL" id="AWW30794.1"/>
    </source>
</evidence>
<evidence type="ECO:0000256" key="2">
    <source>
        <dbReference type="ARBA" id="ARBA00023015"/>
    </source>
</evidence>
<dbReference type="Gene3D" id="3.40.50.2300">
    <property type="match status" value="1"/>
</dbReference>
<gene>
    <name evidence="8" type="ORF">DN752_12030</name>
</gene>
<evidence type="ECO:0000256" key="1">
    <source>
        <dbReference type="ARBA" id="ARBA00022553"/>
    </source>
</evidence>
<dbReference type="SUPFAM" id="SSF46894">
    <property type="entry name" value="C-terminal effector domain of the bipartite response regulators"/>
    <property type="match status" value="1"/>
</dbReference>
<dbReference type="CDD" id="cd06170">
    <property type="entry name" value="LuxR_C_like"/>
    <property type="match status" value="1"/>
</dbReference>
<dbReference type="AlphaFoldDB" id="A0A2Z4IIM4"/>
<protein>
    <submittedName>
        <fullName evidence="8">DNA-binding response regulator</fullName>
    </submittedName>
</protein>
<evidence type="ECO:0000313" key="9">
    <source>
        <dbReference type="Proteomes" id="UP000248688"/>
    </source>
</evidence>
<proteinExistence type="predicted"/>
<dbReference type="SMART" id="SM00448">
    <property type="entry name" value="REC"/>
    <property type="match status" value="1"/>
</dbReference>
<organism evidence="8 9">
    <name type="scientific">Echinicola strongylocentroti</name>
    <dbReference type="NCBI Taxonomy" id="1795355"/>
    <lineage>
        <taxon>Bacteria</taxon>
        <taxon>Pseudomonadati</taxon>
        <taxon>Bacteroidota</taxon>
        <taxon>Cytophagia</taxon>
        <taxon>Cytophagales</taxon>
        <taxon>Cyclobacteriaceae</taxon>
        <taxon>Echinicola</taxon>
    </lineage>
</organism>
<reference evidence="8 9" key="1">
    <citation type="submission" date="2018-06" db="EMBL/GenBank/DDBJ databases">
        <title>Echinicola strongylocentroti sp. nov., isolated from a sea urchin Strongylocentrotus intermedius.</title>
        <authorList>
            <person name="Bae S.S."/>
        </authorList>
    </citation>
    <scope>NUCLEOTIDE SEQUENCE [LARGE SCALE GENOMIC DNA]</scope>
    <source>
        <strain evidence="8 9">MEBiC08714</strain>
    </source>
</reference>
<sequence>MIRVVLADDHKMFAKGIANLLEKEEDIQVIGVFNNGKDLVEFLKKQSVDLILTDMNMPGMDGLAAIQQIRKNKIQSKVVVLSMYDDEDIFKKCQKQGVDGYVLKDADPDELVYTIREVINGHHVMHFQRVLKQVDEDQYYDSFKQKFKLSRRELQILSLIKDGHSNQSIADDLFLSIYTVETHRKNIHHKLGVNTVVELMKKALEMNL</sequence>
<evidence type="ECO:0000256" key="3">
    <source>
        <dbReference type="ARBA" id="ARBA00023125"/>
    </source>
</evidence>
<dbReference type="PROSITE" id="PS50043">
    <property type="entry name" value="HTH_LUXR_2"/>
    <property type="match status" value="1"/>
</dbReference>
<evidence type="ECO:0000256" key="4">
    <source>
        <dbReference type="ARBA" id="ARBA00023163"/>
    </source>
</evidence>
<keyword evidence="4" id="KW-0804">Transcription</keyword>
<dbReference type="Proteomes" id="UP000248688">
    <property type="component" value="Chromosome"/>
</dbReference>
<keyword evidence="1 5" id="KW-0597">Phosphoprotein</keyword>
<dbReference type="InterPro" id="IPR039420">
    <property type="entry name" value="WalR-like"/>
</dbReference>
<dbReference type="RefSeq" id="WP_112784171.1">
    <property type="nucleotide sequence ID" value="NZ_CP030041.1"/>
</dbReference>
<dbReference type="InterPro" id="IPR016032">
    <property type="entry name" value="Sig_transdc_resp-reg_C-effctor"/>
</dbReference>
<dbReference type="InterPro" id="IPR058245">
    <property type="entry name" value="NreC/VraR/RcsB-like_REC"/>
</dbReference>
<dbReference type="PRINTS" id="PR00038">
    <property type="entry name" value="HTHLUXR"/>
</dbReference>
<dbReference type="GO" id="GO:0006355">
    <property type="term" value="P:regulation of DNA-templated transcription"/>
    <property type="evidence" value="ECO:0007669"/>
    <property type="project" value="InterPro"/>
</dbReference>
<dbReference type="SUPFAM" id="SSF52172">
    <property type="entry name" value="CheY-like"/>
    <property type="match status" value="1"/>
</dbReference>
<dbReference type="InterPro" id="IPR000792">
    <property type="entry name" value="Tscrpt_reg_LuxR_C"/>
</dbReference>
<keyword evidence="2" id="KW-0805">Transcription regulation</keyword>
<dbReference type="SMART" id="SM00421">
    <property type="entry name" value="HTH_LUXR"/>
    <property type="match status" value="1"/>
</dbReference>
<dbReference type="PROSITE" id="PS00622">
    <property type="entry name" value="HTH_LUXR_1"/>
    <property type="match status" value="1"/>
</dbReference>
<feature type="domain" description="HTH luxR-type" evidence="6">
    <location>
        <begin position="142"/>
        <end position="207"/>
    </location>
</feature>
<feature type="domain" description="Response regulatory" evidence="7">
    <location>
        <begin position="3"/>
        <end position="119"/>
    </location>
</feature>
<dbReference type="PANTHER" id="PTHR43214">
    <property type="entry name" value="TWO-COMPONENT RESPONSE REGULATOR"/>
    <property type="match status" value="1"/>
</dbReference>
<name>A0A2Z4IIM4_9BACT</name>
<dbReference type="PANTHER" id="PTHR43214:SF41">
    <property type="entry name" value="NITRATE_NITRITE RESPONSE REGULATOR PROTEIN NARP"/>
    <property type="match status" value="1"/>
</dbReference>
<evidence type="ECO:0000256" key="5">
    <source>
        <dbReference type="PROSITE-ProRule" id="PRU00169"/>
    </source>
</evidence>
<evidence type="ECO:0000259" key="7">
    <source>
        <dbReference type="PROSITE" id="PS50110"/>
    </source>
</evidence>
<dbReference type="PROSITE" id="PS50110">
    <property type="entry name" value="RESPONSE_REGULATORY"/>
    <property type="match status" value="1"/>
</dbReference>
<dbReference type="GO" id="GO:0000160">
    <property type="term" value="P:phosphorelay signal transduction system"/>
    <property type="evidence" value="ECO:0007669"/>
    <property type="project" value="InterPro"/>
</dbReference>
<keyword evidence="9" id="KW-1185">Reference proteome</keyword>
<feature type="modified residue" description="4-aspartylphosphate" evidence="5">
    <location>
        <position position="54"/>
    </location>
</feature>
<evidence type="ECO:0000259" key="6">
    <source>
        <dbReference type="PROSITE" id="PS50043"/>
    </source>
</evidence>
<dbReference type="Pfam" id="PF00196">
    <property type="entry name" value="GerE"/>
    <property type="match status" value="1"/>
</dbReference>
<dbReference type="OrthoDB" id="9797341at2"/>
<dbReference type="EMBL" id="CP030041">
    <property type="protein sequence ID" value="AWW30794.1"/>
    <property type="molecule type" value="Genomic_DNA"/>
</dbReference>
<accession>A0A2Z4IIM4</accession>